<dbReference type="EMBL" id="CP014168">
    <property type="protein sequence ID" value="AOH84271.1"/>
    <property type="molecule type" value="Genomic_DNA"/>
</dbReference>
<proteinExistence type="predicted"/>
<dbReference type="KEGG" id="span:AWL63_10100"/>
<evidence type="ECO:0000313" key="1">
    <source>
        <dbReference type="EMBL" id="AOH84271.1"/>
    </source>
</evidence>
<keyword evidence="2" id="KW-1185">Reference proteome</keyword>
<dbReference type="STRING" id="1560345.AWL63_10100"/>
<gene>
    <name evidence="1" type="ORF">AWL63_10100</name>
</gene>
<name>A0A1B3ZA09_9SPHN</name>
<protein>
    <recommendedName>
        <fullName evidence="3">HTH-like domain-containing protein</fullName>
    </recommendedName>
</protein>
<accession>A0A1B3ZA09</accession>
<evidence type="ECO:0008006" key="3">
    <source>
        <dbReference type="Google" id="ProtNLM"/>
    </source>
</evidence>
<evidence type="ECO:0000313" key="2">
    <source>
        <dbReference type="Proteomes" id="UP000094256"/>
    </source>
</evidence>
<reference evidence="1 2" key="1">
    <citation type="submission" date="2016-01" db="EMBL/GenBank/DDBJ databases">
        <title>Complete genome and mega plasmid sequence of Sphingomonas panacis DCY99 elicits systemic resistance in rice to Xanthomonas oryzae.</title>
        <authorList>
            <person name="Kim Y.J."/>
            <person name="Yang D.C."/>
            <person name="Sing P."/>
        </authorList>
    </citation>
    <scope>NUCLEOTIDE SEQUENCE [LARGE SCALE GENOMIC DNA]</scope>
    <source>
        <strain evidence="1 2">DCY99</strain>
    </source>
</reference>
<dbReference type="AlphaFoldDB" id="A0A1B3ZA09"/>
<organism evidence="1 2">
    <name type="scientific">Sphingomonas panacis</name>
    <dbReference type="NCBI Taxonomy" id="1560345"/>
    <lineage>
        <taxon>Bacteria</taxon>
        <taxon>Pseudomonadati</taxon>
        <taxon>Pseudomonadota</taxon>
        <taxon>Alphaproteobacteria</taxon>
        <taxon>Sphingomonadales</taxon>
        <taxon>Sphingomonadaceae</taxon>
        <taxon>Sphingomonas</taxon>
    </lineage>
</organism>
<dbReference type="Proteomes" id="UP000094256">
    <property type="component" value="Chromosome"/>
</dbReference>
<sequence>MPTQKSLPAADLAIMWQIDEMHLECPFAGSRILRDLLRQEGIEIGRQHAATLMKKKAIEATYPPPPPPPRTPRLHCEERLIPVPRSSDSLGVSNASKW</sequence>